<accession>A0A813T4D3</accession>
<dbReference type="EMBL" id="CAJOBA010003826">
    <property type="protein sequence ID" value="CAF3694166.1"/>
    <property type="molecule type" value="Genomic_DNA"/>
</dbReference>
<keyword evidence="6" id="KW-1185">Reference proteome</keyword>
<evidence type="ECO:0000259" key="1">
    <source>
        <dbReference type="Pfam" id="PF21153"/>
    </source>
</evidence>
<dbReference type="InterPro" id="IPR048889">
    <property type="entry name" value="NSUN5_RCM1_N"/>
</dbReference>
<dbReference type="Proteomes" id="UP000682733">
    <property type="component" value="Unassembled WGS sequence"/>
</dbReference>
<dbReference type="Pfam" id="PF21153">
    <property type="entry name" value="NSUN5_N"/>
    <property type="match status" value="1"/>
</dbReference>
<dbReference type="Proteomes" id="UP000677228">
    <property type="component" value="Unassembled WGS sequence"/>
</dbReference>
<organism evidence="2 6">
    <name type="scientific">Didymodactylos carnosus</name>
    <dbReference type="NCBI Taxonomy" id="1234261"/>
    <lineage>
        <taxon>Eukaryota</taxon>
        <taxon>Metazoa</taxon>
        <taxon>Spiralia</taxon>
        <taxon>Gnathifera</taxon>
        <taxon>Rotifera</taxon>
        <taxon>Eurotatoria</taxon>
        <taxon>Bdelloidea</taxon>
        <taxon>Philodinida</taxon>
        <taxon>Philodinidae</taxon>
        <taxon>Didymodactylos</taxon>
    </lineage>
</organism>
<feature type="domain" description="NSUN5/RCM1 N-terminal" evidence="1">
    <location>
        <begin position="25"/>
        <end position="109"/>
    </location>
</feature>
<evidence type="ECO:0000313" key="4">
    <source>
        <dbReference type="EMBL" id="CAF3591551.1"/>
    </source>
</evidence>
<dbReference type="OrthoDB" id="435282at2759"/>
<name>A0A813T4D3_9BILA</name>
<dbReference type="Proteomes" id="UP000663829">
    <property type="component" value="Unassembled WGS sequence"/>
</dbReference>
<dbReference type="EMBL" id="CAJOBC010000482">
    <property type="protein sequence ID" value="CAF3591551.1"/>
    <property type="molecule type" value="Genomic_DNA"/>
</dbReference>
<dbReference type="EMBL" id="CAJNOK010003825">
    <property type="protein sequence ID" value="CAF0915968.1"/>
    <property type="molecule type" value="Genomic_DNA"/>
</dbReference>
<dbReference type="EMBL" id="CAJNOQ010000482">
    <property type="protein sequence ID" value="CAF0806136.1"/>
    <property type="molecule type" value="Genomic_DNA"/>
</dbReference>
<sequence length="155" mass="18036">MKTYTETHRSIRSLVAQSSFNNKPQLLALVSRCVKNRTILQTIVDRSKLLEREQFLSNDLALILVYDAIFGVGVRGKFKGVIKRNQTSFDKCVKKLVRDRNLNDSTDLVTTLDIHDPNLNEIKLPRYCRINLLKTTAKQIQHDLKVLEFKRLRHM</sequence>
<evidence type="ECO:0000313" key="6">
    <source>
        <dbReference type="Proteomes" id="UP000663829"/>
    </source>
</evidence>
<evidence type="ECO:0000313" key="5">
    <source>
        <dbReference type="EMBL" id="CAF3694166.1"/>
    </source>
</evidence>
<dbReference type="AlphaFoldDB" id="A0A813T4D3"/>
<evidence type="ECO:0000313" key="2">
    <source>
        <dbReference type="EMBL" id="CAF0806136.1"/>
    </source>
</evidence>
<protein>
    <recommendedName>
        <fullName evidence="1">NSUN5/RCM1 N-terminal domain-containing protein</fullName>
    </recommendedName>
</protein>
<dbReference type="Proteomes" id="UP000681722">
    <property type="component" value="Unassembled WGS sequence"/>
</dbReference>
<comment type="caution">
    <text evidence="2">The sequence shown here is derived from an EMBL/GenBank/DDBJ whole genome shotgun (WGS) entry which is preliminary data.</text>
</comment>
<reference evidence="2" key="1">
    <citation type="submission" date="2021-02" db="EMBL/GenBank/DDBJ databases">
        <authorList>
            <person name="Nowell W R."/>
        </authorList>
    </citation>
    <scope>NUCLEOTIDE SEQUENCE</scope>
</reference>
<gene>
    <name evidence="2" type="ORF">GPM918_LOCUS3783</name>
    <name evidence="3" type="ORF">OVA965_LOCUS10369</name>
    <name evidence="4" type="ORF">SRO942_LOCUS3783</name>
    <name evidence="5" type="ORF">TMI583_LOCUS10365</name>
</gene>
<evidence type="ECO:0000313" key="3">
    <source>
        <dbReference type="EMBL" id="CAF0915968.1"/>
    </source>
</evidence>
<proteinExistence type="predicted"/>